<reference evidence="1" key="1">
    <citation type="journal article" date="2021" name="Proc. Natl. Acad. Sci. U.S.A.">
        <title>A Catalog of Tens of Thousands of Viruses from Human Metagenomes Reveals Hidden Associations with Chronic Diseases.</title>
        <authorList>
            <person name="Tisza M.J."/>
            <person name="Buck C.B."/>
        </authorList>
    </citation>
    <scope>NUCLEOTIDE SEQUENCE</scope>
    <source>
        <strain evidence="1">Ct0wg9</strain>
    </source>
</reference>
<accession>A0A8S5NFN9</accession>
<dbReference type="EMBL" id="BK015160">
    <property type="protein sequence ID" value="DAD93473.1"/>
    <property type="molecule type" value="Genomic_DNA"/>
</dbReference>
<protein>
    <submittedName>
        <fullName evidence="1">Uncharacterized protein</fullName>
    </submittedName>
</protein>
<sequence length="57" mass="6785">MKKGKNKSPVWRRGFYRKEVSCIEYLILVHEMGIYTLESMCVGKCMHVVLHNTKRKK</sequence>
<evidence type="ECO:0000313" key="1">
    <source>
        <dbReference type="EMBL" id="DAD93473.1"/>
    </source>
</evidence>
<proteinExistence type="predicted"/>
<organism evidence="1">
    <name type="scientific">Myoviridae sp. ct0wg9</name>
    <dbReference type="NCBI Taxonomy" id="2826600"/>
    <lineage>
        <taxon>Viruses</taxon>
        <taxon>Duplodnaviria</taxon>
        <taxon>Heunggongvirae</taxon>
        <taxon>Uroviricota</taxon>
        <taxon>Caudoviricetes</taxon>
    </lineage>
</organism>
<name>A0A8S5NFN9_9CAUD</name>